<reference evidence="3" key="2">
    <citation type="journal article" date="2021" name="Microbiome">
        <title>Successional dynamics and alternative stable states in a saline activated sludge microbial community over 9 years.</title>
        <authorList>
            <person name="Wang Y."/>
            <person name="Ye J."/>
            <person name="Ju F."/>
            <person name="Liu L."/>
            <person name="Boyd J.A."/>
            <person name="Deng Y."/>
            <person name="Parks D.H."/>
            <person name="Jiang X."/>
            <person name="Yin X."/>
            <person name="Woodcroft B.J."/>
            <person name="Tyson G.W."/>
            <person name="Hugenholtz P."/>
            <person name="Polz M.F."/>
            <person name="Zhang T."/>
        </authorList>
    </citation>
    <scope>NUCLEOTIDE SEQUENCE</scope>
    <source>
        <strain evidence="3">HKST-UBA03</strain>
    </source>
</reference>
<organism evidence="3 4">
    <name type="scientific">candidate division WWE3 bacterium</name>
    <dbReference type="NCBI Taxonomy" id="2053526"/>
    <lineage>
        <taxon>Bacteria</taxon>
        <taxon>Katanobacteria</taxon>
    </lineage>
</organism>
<dbReference type="Pfam" id="PF00534">
    <property type="entry name" value="Glycos_transf_1"/>
    <property type="match status" value="1"/>
</dbReference>
<keyword evidence="3" id="KW-0808">Transferase</keyword>
<evidence type="ECO:0000259" key="2">
    <source>
        <dbReference type="Pfam" id="PF13439"/>
    </source>
</evidence>
<accession>A0A955RS90</accession>
<comment type="caution">
    <text evidence="3">The sequence shown here is derived from an EMBL/GenBank/DDBJ whole genome shotgun (WGS) entry which is preliminary data.</text>
</comment>
<dbReference type="AlphaFoldDB" id="A0A955RS90"/>
<evidence type="ECO:0000259" key="1">
    <source>
        <dbReference type="Pfam" id="PF00534"/>
    </source>
</evidence>
<name>A0A955RS90_UNCKA</name>
<dbReference type="InterPro" id="IPR001296">
    <property type="entry name" value="Glyco_trans_1"/>
</dbReference>
<dbReference type="EMBL" id="JAGQKZ010000029">
    <property type="protein sequence ID" value="MCA9392232.1"/>
    <property type="molecule type" value="Genomic_DNA"/>
</dbReference>
<keyword evidence="3" id="KW-0328">Glycosyltransferase</keyword>
<evidence type="ECO:0000313" key="4">
    <source>
        <dbReference type="Proteomes" id="UP000751518"/>
    </source>
</evidence>
<dbReference type="PANTHER" id="PTHR12526:SF595">
    <property type="entry name" value="BLL5217 PROTEIN"/>
    <property type="match status" value="1"/>
</dbReference>
<sequence length="355" mass="40340">MRVGIYCTNNTVYPVPTTNLYANMTVAGNLADKLTELGHEVYFFAPKGTITKANLVTFDMPPYSDESIYSKYPHPGSSYEYENIMLAKALNYCDEHDVEIFHSHMRPFSVLSHAAHANIPIVVTIHDPIIDDAYKILPQYNEFDNVHLISLSFAQRKPVSDARWIANVYNGIDVDFWQPSIKQDNEYLLYVGRIMPNKGTDIAVKIANEANLPLKIIGGFYDEDRDYFTSQIEPYLNDNIEYLGTKTPVELLPLYQNALAFLMPIRWEEPFGLVMIEAMSCGTPVIASNKGSVPEIVTKKSGYIVDDVTDYADFVRGVNQVSNINRQDVRKRVLDNFTLQKNAESYLEVYKSLVE</sequence>
<dbReference type="InterPro" id="IPR028098">
    <property type="entry name" value="Glyco_trans_4-like_N"/>
</dbReference>
<feature type="domain" description="Glycosyl transferase family 1" evidence="1">
    <location>
        <begin position="175"/>
        <end position="325"/>
    </location>
</feature>
<dbReference type="Gene3D" id="3.40.50.2000">
    <property type="entry name" value="Glycogen Phosphorylase B"/>
    <property type="match status" value="2"/>
</dbReference>
<protein>
    <submittedName>
        <fullName evidence="3">Glycosyltransferase</fullName>
        <ecNumber evidence="3">2.4.-.-</ecNumber>
    </submittedName>
</protein>
<dbReference type="SUPFAM" id="SSF53756">
    <property type="entry name" value="UDP-Glycosyltransferase/glycogen phosphorylase"/>
    <property type="match status" value="1"/>
</dbReference>
<dbReference type="GO" id="GO:0016757">
    <property type="term" value="F:glycosyltransferase activity"/>
    <property type="evidence" value="ECO:0007669"/>
    <property type="project" value="UniProtKB-KW"/>
</dbReference>
<dbReference type="Pfam" id="PF13439">
    <property type="entry name" value="Glyco_transf_4"/>
    <property type="match status" value="1"/>
</dbReference>
<dbReference type="EC" id="2.4.-.-" evidence="3"/>
<proteinExistence type="predicted"/>
<evidence type="ECO:0000313" key="3">
    <source>
        <dbReference type="EMBL" id="MCA9392232.1"/>
    </source>
</evidence>
<feature type="domain" description="Glycosyltransferase subfamily 4-like N-terminal" evidence="2">
    <location>
        <begin position="25"/>
        <end position="134"/>
    </location>
</feature>
<gene>
    <name evidence="3" type="ORF">KC614_03455</name>
</gene>
<dbReference type="PANTHER" id="PTHR12526">
    <property type="entry name" value="GLYCOSYLTRANSFERASE"/>
    <property type="match status" value="1"/>
</dbReference>
<reference evidence="3" key="1">
    <citation type="submission" date="2020-04" db="EMBL/GenBank/DDBJ databases">
        <authorList>
            <person name="Zhang T."/>
        </authorList>
    </citation>
    <scope>NUCLEOTIDE SEQUENCE</scope>
    <source>
        <strain evidence="3">HKST-UBA03</strain>
    </source>
</reference>
<dbReference type="Proteomes" id="UP000751518">
    <property type="component" value="Unassembled WGS sequence"/>
</dbReference>